<evidence type="ECO:0000313" key="4">
    <source>
        <dbReference type="Proteomes" id="UP000604046"/>
    </source>
</evidence>
<feature type="domain" description="Photolyase/cryptochrome alpha/beta" evidence="2">
    <location>
        <begin position="35"/>
        <end position="175"/>
    </location>
</feature>
<keyword evidence="4" id="KW-1185">Reference proteome</keyword>
<feature type="binding site" evidence="1">
    <location>
        <position position="275"/>
    </location>
    <ligand>
        <name>FAD</name>
        <dbReference type="ChEBI" id="CHEBI:57692"/>
    </ligand>
</feature>
<dbReference type="InterPro" id="IPR006050">
    <property type="entry name" value="DNA_photolyase_N"/>
</dbReference>
<proteinExistence type="predicted"/>
<dbReference type="InterPro" id="IPR036155">
    <property type="entry name" value="Crypto/Photolyase_N_sf"/>
</dbReference>
<dbReference type="Proteomes" id="UP000604046">
    <property type="component" value="Unassembled WGS sequence"/>
</dbReference>
<evidence type="ECO:0000256" key="1">
    <source>
        <dbReference type="PIRSR" id="PIRSR602081-1"/>
    </source>
</evidence>
<dbReference type="PROSITE" id="PS51645">
    <property type="entry name" value="PHR_CRY_ALPHA_BETA"/>
    <property type="match status" value="1"/>
</dbReference>
<dbReference type="Pfam" id="PF00875">
    <property type="entry name" value="DNA_photolyase"/>
    <property type="match status" value="1"/>
</dbReference>
<accession>A0A812SVM1</accession>
<feature type="non-terminal residue" evidence="3">
    <location>
        <position position="288"/>
    </location>
</feature>
<dbReference type="PANTHER" id="PTHR11455">
    <property type="entry name" value="CRYPTOCHROME"/>
    <property type="match status" value="1"/>
</dbReference>
<reference evidence="3" key="1">
    <citation type="submission" date="2021-02" db="EMBL/GenBank/DDBJ databases">
        <authorList>
            <person name="Dougan E. K."/>
            <person name="Rhodes N."/>
            <person name="Thang M."/>
            <person name="Chan C."/>
        </authorList>
    </citation>
    <scope>NUCLEOTIDE SEQUENCE</scope>
</reference>
<dbReference type="EMBL" id="CAJNDS010002479">
    <property type="protein sequence ID" value="CAE7492942.1"/>
    <property type="molecule type" value="Genomic_DNA"/>
</dbReference>
<dbReference type="GO" id="GO:0003677">
    <property type="term" value="F:DNA binding"/>
    <property type="evidence" value="ECO:0007669"/>
    <property type="project" value="TreeGrafter"/>
</dbReference>
<evidence type="ECO:0000259" key="2">
    <source>
        <dbReference type="PROSITE" id="PS51645"/>
    </source>
</evidence>
<keyword evidence="1" id="KW-0274">FAD</keyword>
<protein>
    <submittedName>
        <fullName evidence="3">CRYD protein</fullName>
    </submittedName>
</protein>
<name>A0A812SVM1_9DINO</name>
<dbReference type="InterPro" id="IPR002081">
    <property type="entry name" value="Cryptochrome/DNA_photolyase_1"/>
</dbReference>
<feature type="non-terminal residue" evidence="3">
    <location>
        <position position="1"/>
    </location>
</feature>
<dbReference type="Gene3D" id="1.25.40.80">
    <property type="match status" value="1"/>
</dbReference>
<dbReference type="Gene3D" id="3.40.50.620">
    <property type="entry name" value="HUPs"/>
    <property type="match status" value="1"/>
</dbReference>
<dbReference type="InterPro" id="IPR014729">
    <property type="entry name" value="Rossmann-like_a/b/a_fold"/>
</dbReference>
<keyword evidence="1" id="KW-0285">Flavoprotein</keyword>
<dbReference type="SUPFAM" id="SSF52425">
    <property type="entry name" value="Cryptochrome/photolyase, N-terminal domain"/>
    <property type="match status" value="1"/>
</dbReference>
<gene>
    <name evidence="3" type="primary">CRYD</name>
    <name evidence="3" type="ORF">SNAT2548_LOCUS27623</name>
</gene>
<evidence type="ECO:0000313" key="3">
    <source>
        <dbReference type="EMBL" id="CAE7492942.1"/>
    </source>
</evidence>
<dbReference type="GO" id="GO:0003904">
    <property type="term" value="F:deoxyribodipyrimidine photo-lyase activity"/>
    <property type="evidence" value="ECO:0007669"/>
    <property type="project" value="TreeGrafter"/>
</dbReference>
<dbReference type="PANTHER" id="PTHR11455:SF22">
    <property type="entry name" value="CRYPTOCHROME DASH"/>
    <property type="match status" value="1"/>
</dbReference>
<dbReference type="AlphaFoldDB" id="A0A812SVM1"/>
<comment type="cofactor">
    <cofactor evidence="1">
        <name>FAD</name>
        <dbReference type="ChEBI" id="CHEBI:57692"/>
    </cofactor>
    <text evidence="1">Binds 1 FAD per subunit.</text>
</comment>
<organism evidence="3 4">
    <name type="scientific">Symbiodinium natans</name>
    <dbReference type="NCBI Taxonomy" id="878477"/>
    <lineage>
        <taxon>Eukaryota</taxon>
        <taxon>Sar</taxon>
        <taxon>Alveolata</taxon>
        <taxon>Dinophyceae</taxon>
        <taxon>Suessiales</taxon>
        <taxon>Symbiodiniaceae</taxon>
        <taxon>Symbiodinium</taxon>
    </lineage>
</organism>
<comment type="caution">
    <text evidence="3">The sequence shown here is derived from an EMBL/GenBank/DDBJ whole genome shotgun (WGS) entry which is preliminary data.</text>
</comment>
<dbReference type="GO" id="GO:0071949">
    <property type="term" value="F:FAD binding"/>
    <property type="evidence" value="ECO:0007669"/>
    <property type="project" value="TreeGrafter"/>
</dbReference>
<dbReference type="GO" id="GO:0000719">
    <property type="term" value="P:photoreactive repair"/>
    <property type="evidence" value="ECO:0007669"/>
    <property type="project" value="TreeGrafter"/>
</dbReference>
<sequence>QPSLSIAKTMSGEPPARASRWVRRAAAVEAAGRGGPVIIWLRHELRLADNPLLQQGLQLCAGGRALLLVFCRDPREFGPATRTQFGSQKVGDVRRRFVEESLKDLDNQLVDRGSRLCVFNSPPEEVFPALCAATGAQEVLAGAQFCPEERRAETVTAAALAATGASLRLSDPGGITTLLGAEDLRRAGLPATEAEFPEDFQAFYQPVRPLLHAICEQGLCEAPATLPGMPETLPADLQPCRLDVDQDTGGGTITGGEAAANRRLRTWMESGMCSYKYTFRKLLGDYSS</sequence>